<sequence length="73" mass="8646">MNPLKPSMGAEKQMYGQPRFLITFSSCLLFGMPEQHLQYLIFFSYAFVIHNIWSHMKHMNMPSFMSLIVFKIL</sequence>
<dbReference type="AlphaFoldDB" id="A0A1D6NYF7"/>
<evidence type="ECO:0000313" key="1">
    <source>
        <dbReference type="EMBL" id="AQL03020.1"/>
    </source>
</evidence>
<dbReference type="EMBL" id="CM000785">
    <property type="protein sequence ID" value="AQL03020.1"/>
    <property type="molecule type" value="Genomic_DNA"/>
</dbReference>
<name>A0A1D6NYF7_MAIZE</name>
<accession>A0A1D6NYF7</accession>
<reference evidence="1" key="1">
    <citation type="submission" date="2015-12" db="EMBL/GenBank/DDBJ databases">
        <title>Update maize B73 reference genome by single molecule sequencing technologies.</title>
        <authorList>
            <consortium name="Maize Genome Sequencing Project"/>
            <person name="Ware D."/>
        </authorList>
    </citation>
    <scope>NUCLEOTIDE SEQUENCE</scope>
    <source>
        <tissue evidence="1">Seedling</tissue>
    </source>
</reference>
<organism evidence="1">
    <name type="scientific">Zea mays</name>
    <name type="common">Maize</name>
    <dbReference type="NCBI Taxonomy" id="4577"/>
    <lineage>
        <taxon>Eukaryota</taxon>
        <taxon>Viridiplantae</taxon>
        <taxon>Streptophyta</taxon>
        <taxon>Embryophyta</taxon>
        <taxon>Tracheophyta</taxon>
        <taxon>Spermatophyta</taxon>
        <taxon>Magnoliopsida</taxon>
        <taxon>Liliopsida</taxon>
        <taxon>Poales</taxon>
        <taxon>Poaceae</taxon>
        <taxon>PACMAD clade</taxon>
        <taxon>Panicoideae</taxon>
        <taxon>Andropogonodae</taxon>
        <taxon>Andropogoneae</taxon>
        <taxon>Tripsacinae</taxon>
        <taxon>Zea</taxon>
    </lineage>
</organism>
<protein>
    <submittedName>
        <fullName evidence="1">Uncharacterized protein</fullName>
    </submittedName>
</protein>
<gene>
    <name evidence="1" type="ORF">ZEAMMB73_Zm00001d045707</name>
</gene>
<proteinExistence type="predicted"/>